<evidence type="ECO:0000313" key="6">
    <source>
        <dbReference type="EMBL" id="KXH81198.1"/>
    </source>
</evidence>
<proteinExistence type="predicted"/>
<dbReference type="InterPro" id="IPR012338">
    <property type="entry name" value="Beta-lactam/transpept-like"/>
</dbReference>
<accession>A0A135W8E2</accession>
<dbReference type="InterPro" id="IPR011990">
    <property type="entry name" value="TPR-like_helical_dom_sf"/>
</dbReference>
<dbReference type="InterPro" id="IPR001466">
    <property type="entry name" value="Beta-lactam-related"/>
</dbReference>
<feature type="chain" id="PRO_5007467477" description="Beta-lactamase-related domain-containing protein" evidence="4">
    <location>
        <begin position="30"/>
        <end position="607"/>
    </location>
</feature>
<reference evidence="7" key="1">
    <citation type="submission" date="2015-12" db="EMBL/GenBank/DDBJ databases">
        <title>Genome sequence of a biocontrol rhizobacterium Chryseobacterium kwangjuense strain KJ1R5 isolated from pepper (Capsicum annuum L.).</title>
        <authorList>
            <person name="Jeong J.-J."/>
            <person name="Park H."/>
            <person name="Mannaa M."/>
            <person name="Sang M.K."/>
            <person name="Choi I.-G."/>
            <person name="Kim K.D."/>
        </authorList>
    </citation>
    <scope>NUCLEOTIDE SEQUENCE [LARGE SCALE GENOMIC DNA]</scope>
    <source>
        <strain evidence="7">KJ1R5</strain>
    </source>
</reference>
<dbReference type="PROSITE" id="PS50005">
    <property type="entry name" value="TPR"/>
    <property type="match status" value="1"/>
</dbReference>
<dbReference type="Gene3D" id="3.40.710.10">
    <property type="entry name" value="DD-peptidase/beta-lactamase superfamily"/>
    <property type="match status" value="1"/>
</dbReference>
<feature type="signal peptide" evidence="4">
    <location>
        <begin position="1"/>
        <end position="29"/>
    </location>
</feature>
<dbReference type="InterPro" id="IPR013105">
    <property type="entry name" value="TPR_2"/>
</dbReference>
<feature type="domain" description="Beta-lactamase-related" evidence="5">
    <location>
        <begin position="61"/>
        <end position="383"/>
    </location>
</feature>
<dbReference type="PANTHER" id="PTHR46825">
    <property type="entry name" value="D-ALANYL-D-ALANINE-CARBOXYPEPTIDASE/ENDOPEPTIDASE AMPH"/>
    <property type="match status" value="1"/>
</dbReference>
<feature type="repeat" description="TPR" evidence="3">
    <location>
        <begin position="564"/>
        <end position="597"/>
    </location>
</feature>
<keyword evidence="1" id="KW-0677">Repeat</keyword>
<dbReference type="Gene3D" id="1.25.40.10">
    <property type="entry name" value="Tetratricopeptide repeat domain"/>
    <property type="match status" value="1"/>
</dbReference>
<name>A0A135W8E2_9FLAO</name>
<comment type="caution">
    <text evidence="6">The sequence shown here is derived from an EMBL/GenBank/DDBJ whole genome shotgun (WGS) entry which is preliminary data.</text>
</comment>
<dbReference type="SMART" id="SM00028">
    <property type="entry name" value="TPR"/>
    <property type="match status" value="2"/>
</dbReference>
<dbReference type="Pfam" id="PF07719">
    <property type="entry name" value="TPR_2"/>
    <property type="match status" value="1"/>
</dbReference>
<sequence length="607" mass="67802">MLNARNNMKIKTPLYTMLMIGGISIPVSAQTQAQINSEIAKVEAGLMPTVRFQGEPLWTLKSRMKYYNIPGVSIAVIKNSKVIWTKTYGYADVESKTPVNSKTLFQAASMSKPVSAYAAFKEVEAGKINPDADVNSYLKSWKIPENELTKEKKVSLRNILSHTAGLTVSGFPGYEAGKPIPSLVQVLNGQTPSNSPAVFVDKAPGKSFRYAGGGYCVMQQMLIDVEGKDFSTIMKDKVLTPLGMKNSTFSQPLPEAHVQYAATAYNEEGKRVSGKYHTYPEQAAAGLWTTAEDLAKFVIDVQNTLNGKSSTIISQKTAGEFTTPYIDTFIGQGVFLEDRKGQDYFQHGGWNEGFSSRFIAGKTSGDGIVVLTNTNKPAFIEELIRSVAEVYHWTGYNSPAPKIISLNKEDFENIGRYSNENYGVFRIYREKDKLMTVNNAEDPMELIKVGKDRYAVREWEFQLYTVKNEKTGKKELVQILPNDKIRSQGALLSDNEKTPLEMVLDGNFEQGLEAYKNAKIKDSNHRLLSEDYLNHVGYLLLGRKDFTKAIDVFRVNTMLYPKSENVYNALGEAYLKAGQKDKARENYQKVLDINPKSEHAAKVLKTL</sequence>
<dbReference type="EMBL" id="LPUR01000016">
    <property type="protein sequence ID" value="KXH81198.1"/>
    <property type="molecule type" value="Genomic_DNA"/>
</dbReference>
<evidence type="ECO:0000256" key="2">
    <source>
        <dbReference type="ARBA" id="ARBA00022803"/>
    </source>
</evidence>
<dbReference type="InterPro" id="IPR019734">
    <property type="entry name" value="TPR_rpt"/>
</dbReference>
<evidence type="ECO:0000256" key="3">
    <source>
        <dbReference type="PROSITE-ProRule" id="PRU00339"/>
    </source>
</evidence>
<dbReference type="AlphaFoldDB" id="A0A135W8E2"/>
<dbReference type="PROSITE" id="PS50293">
    <property type="entry name" value="TPR_REGION"/>
    <property type="match status" value="1"/>
</dbReference>
<dbReference type="Pfam" id="PF00144">
    <property type="entry name" value="Beta-lactamase"/>
    <property type="match status" value="1"/>
</dbReference>
<protein>
    <recommendedName>
        <fullName evidence="5">Beta-lactamase-related domain-containing protein</fullName>
    </recommendedName>
</protein>
<keyword evidence="4" id="KW-0732">Signal</keyword>
<dbReference type="Proteomes" id="UP000070513">
    <property type="component" value="Unassembled WGS sequence"/>
</dbReference>
<evidence type="ECO:0000259" key="5">
    <source>
        <dbReference type="Pfam" id="PF00144"/>
    </source>
</evidence>
<evidence type="ECO:0000256" key="4">
    <source>
        <dbReference type="SAM" id="SignalP"/>
    </source>
</evidence>
<reference evidence="6 7" key="2">
    <citation type="journal article" date="2016" name="Genome Announc.">
        <title>Draft Genome Sequence of a Biocontrol Rhizobacterium, Chryseobacterium kwangjuense Strain KJ1R5, Isolated from Pepper (Capsicum annuum).</title>
        <authorList>
            <person name="Jeong J.J."/>
            <person name="Park H."/>
            <person name="Park B.H."/>
            <person name="Mannaa M."/>
            <person name="Sang M.K."/>
            <person name="Choi I.G."/>
            <person name="Kim K.D."/>
        </authorList>
    </citation>
    <scope>NUCLEOTIDE SEQUENCE [LARGE SCALE GENOMIC DNA]</scope>
    <source>
        <strain evidence="6 7">KJ1R5</strain>
    </source>
</reference>
<evidence type="ECO:0000256" key="1">
    <source>
        <dbReference type="ARBA" id="ARBA00022737"/>
    </source>
</evidence>
<gene>
    <name evidence="6" type="ORF">AU378_15895</name>
</gene>
<dbReference type="InterPro" id="IPR050491">
    <property type="entry name" value="AmpC-like"/>
</dbReference>
<evidence type="ECO:0000313" key="7">
    <source>
        <dbReference type="Proteomes" id="UP000070513"/>
    </source>
</evidence>
<dbReference type="SUPFAM" id="SSF48452">
    <property type="entry name" value="TPR-like"/>
    <property type="match status" value="1"/>
</dbReference>
<keyword evidence="2 3" id="KW-0802">TPR repeat</keyword>
<dbReference type="SUPFAM" id="SSF56601">
    <property type="entry name" value="beta-lactamase/transpeptidase-like"/>
    <property type="match status" value="1"/>
</dbReference>
<dbReference type="PANTHER" id="PTHR46825:SF12">
    <property type="entry name" value="PENICILLIN-BINDING PROTEIN 4"/>
    <property type="match status" value="1"/>
</dbReference>
<organism evidence="6 7">
    <name type="scientific">Chryseobacterium kwangjuense</name>
    <dbReference type="NCBI Taxonomy" id="267125"/>
    <lineage>
        <taxon>Bacteria</taxon>
        <taxon>Pseudomonadati</taxon>
        <taxon>Bacteroidota</taxon>
        <taxon>Flavobacteriia</taxon>
        <taxon>Flavobacteriales</taxon>
        <taxon>Weeksellaceae</taxon>
        <taxon>Chryseobacterium group</taxon>
        <taxon>Chryseobacterium</taxon>
    </lineage>
</organism>